<evidence type="ECO:0000259" key="1">
    <source>
        <dbReference type="Pfam" id="PF12146"/>
    </source>
</evidence>
<comment type="caution">
    <text evidence="2">The sequence shown here is derived from an EMBL/GenBank/DDBJ whole genome shotgun (WGS) entry which is preliminary data.</text>
</comment>
<evidence type="ECO:0000313" key="2">
    <source>
        <dbReference type="EMBL" id="RAP73417.1"/>
    </source>
</evidence>
<dbReference type="Proteomes" id="UP000249260">
    <property type="component" value="Unassembled WGS sequence"/>
</dbReference>
<reference evidence="2 3" key="1">
    <citation type="submission" date="2018-06" db="EMBL/GenBank/DDBJ databases">
        <title>Paenibacillus montanisoli sp. nov., isolated from mountain area soil.</title>
        <authorList>
            <person name="Wu M."/>
        </authorList>
    </citation>
    <scope>NUCLEOTIDE SEQUENCE [LARGE SCALE GENOMIC DNA]</scope>
    <source>
        <strain evidence="2 3">RA17</strain>
    </source>
</reference>
<protein>
    <recommendedName>
        <fullName evidence="1">Serine aminopeptidase S33 domain-containing protein</fullName>
    </recommendedName>
</protein>
<dbReference type="InterPro" id="IPR022742">
    <property type="entry name" value="Hydrolase_4"/>
</dbReference>
<dbReference type="PANTHER" id="PTHR11614">
    <property type="entry name" value="PHOSPHOLIPASE-RELATED"/>
    <property type="match status" value="1"/>
</dbReference>
<dbReference type="EMBL" id="QLUW01000007">
    <property type="protein sequence ID" value="RAP73417.1"/>
    <property type="molecule type" value="Genomic_DNA"/>
</dbReference>
<dbReference type="InterPro" id="IPR051044">
    <property type="entry name" value="MAG_DAG_Lipase"/>
</dbReference>
<dbReference type="InterPro" id="IPR029058">
    <property type="entry name" value="AB_hydrolase_fold"/>
</dbReference>
<dbReference type="Pfam" id="PF12146">
    <property type="entry name" value="Hydrolase_4"/>
    <property type="match status" value="1"/>
</dbReference>
<dbReference type="SUPFAM" id="SSF53474">
    <property type="entry name" value="alpha/beta-Hydrolases"/>
    <property type="match status" value="1"/>
</dbReference>
<dbReference type="Gene3D" id="3.40.50.1820">
    <property type="entry name" value="alpha/beta hydrolase"/>
    <property type="match status" value="1"/>
</dbReference>
<evidence type="ECO:0000313" key="3">
    <source>
        <dbReference type="Proteomes" id="UP000249260"/>
    </source>
</evidence>
<dbReference type="AlphaFoldDB" id="A0A328TS43"/>
<gene>
    <name evidence="2" type="ORF">DL346_27320</name>
</gene>
<keyword evidence="3" id="KW-1185">Reference proteome</keyword>
<proteinExistence type="predicted"/>
<organism evidence="2 3">
    <name type="scientific">Paenibacillus montanisoli</name>
    <dbReference type="NCBI Taxonomy" id="2081970"/>
    <lineage>
        <taxon>Bacteria</taxon>
        <taxon>Bacillati</taxon>
        <taxon>Bacillota</taxon>
        <taxon>Bacilli</taxon>
        <taxon>Bacillales</taxon>
        <taxon>Paenibacillaceae</taxon>
        <taxon>Paenibacillus</taxon>
    </lineage>
</organism>
<name>A0A328TS43_9BACL</name>
<accession>A0A328TS43</accession>
<sequence length="262" mass="28702">MPAEQPPKAAVIAVHGLGDHSGGLRNLLDCFTERGCAVYAYDQMGHGRSEGIRGFIKRWDEYTNDLHTFRTMVQDEQPMLPIFIVGHSLGGLVSIDYAASRGSGISGLAVITPAISAKLTFMDKLLTNMMGLIKPDFTVQKSGDYANLTSDPDMLAKLKADGLRHSTVTPGLGRGLSQAAARVMKLAPSIKLPFLLQLSVEDVVTPPEGQRKFYEALGSSDKQKLEYANVGHRPFDDRDRERFLADLAGWLDRRNESKAQAI</sequence>
<feature type="domain" description="Serine aminopeptidase S33" evidence="1">
    <location>
        <begin position="5"/>
        <end position="239"/>
    </location>
</feature>